<feature type="compositionally biased region" description="Basic and acidic residues" evidence="1">
    <location>
        <begin position="1"/>
        <end position="12"/>
    </location>
</feature>
<sequence length="90" mass="10334">MGLIQNEKEHYRQHQPPQPQQPKLVVGYALTSKKVESFLQPKLERLARKKGILFIAIDPNKPLSDQGPFNVVLHKLSGKEWCKVLESSHH</sequence>
<dbReference type="OMA" id="WCKVLES"/>
<evidence type="ECO:0000313" key="3">
    <source>
        <dbReference type="EMBL" id="KMZ56036.1"/>
    </source>
</evidence>
<dbReference type="GO" id="GO:0005524">
    <property type="term" value="F:ATP binding"/>
    <property type="evidence" value="ECO:0007669"/>
    <property type="project" value="InterPro"/>
</dbReference>
<evidence type="ECO:0000256" key="1">
    <source>
        <dbReference type="SAM" id="MobiDB-lite"/>
    </source>
</evidence>
<dbReference type="STRING" id="29655.A0A0K9NGZ2"/>
<dbReference type="PANTHER" id="PTHR14217:SF39">
    <property type="entry name" value="INOSITOL-TETRAKISPHOSPHATE 1-KINASE 3"/>
    <property type="match status" value="1"/>
</dbReference>
<evidence type="ECO:0000313" key="4">
    <source>
        <dbReference type="Proteomes" id="UP000036987"/>
    </source>
</evidence>
<dbReference type="GO" id="GO:0052726">
    <property type="term" value="F:inositol-1,3,4-trisphosphate 5-kinase activity"/>
    <property type="evidence" value="ECO:0007669"/>
    <property type="project" value="InterPro"/>
</dbReference>
<evidence type="ECO:0000259" key="2">
    <source>
        <dbReference type="Pfam" id="PF17927"/>
    </source>
</evidence>
<dbReference type="Proteomes" id="UP000036987">
    <property type="component" value="Unassembled WGS sequence"/>
</dbReference>
<dbReference type="OrthoDB" id="25308at2759"/>
<dbReference type="InterPro" id="IPR041429">
    <property type="entry name" value="ITPK1_N"/>
</dbReference>
<keyword evidence="3" id="KW-0418">Kinase</keyword>
<organism evidence="3 4">
    <name type="scientific">Zostera marina</name>
    <name type="common">Eelgrass</name>
    <dbReference type="NCBI Taxonomy" id="29655"/>
    <lineage>
        <taxon>Eukaryota</taxon>
        <taxon>Viridiplantae</taxon>
        <taxon>Streptophyta</taxon>
        <taxon>Embryophyta</taxon>
        <taxon>Tracheophyta</taxon>
        <taxon>Spermatophyta</taxon>
        <taxon>Magnoliopsida</taxon>
        <taxon>Liliopsida</taxon>
        <taxon>Zosteraceae</taxon>
        <taxon>Zostera</taxon>
    </lineage>
</organism>
<name>A0A0K9NGZ2_ZOSMR</name>
<dbReference type="InterPro" id="IPR008656">
    <property type="entry name" value="Inositol_tetrakis-P_1-kinase"/>
</dbReference>
<feature type="domain" description="Inositol-tetrakisphosphate 1-kinase N-terminal" evidence="2">
    <location>
        <begin position="25"/>
        <end position="87"/>
    </location>
</feature>
<dbReference type="PANTHER" id="PTHR14217">
    <property type="entry name" value="INOSITOL-TETRAKISPHOSPHATE 1-KINASE"/>
    <property type="match status" value="1"/>
</dbReference>
<reference evidence="4" key="1">
    <citation type="journal article" date="2016" name="Nature">
        <title>The genome of the seagrass Zostera marina reveals angiosperm adaptation to the sea.</title>
        <authorList>
            <person name="Olsen J.L."/>
            <person name="Rouze P."/>
            <person name="Verhelst B."/>
            <person name="Lin Y.-C."/>
            <person name="Bayer T."/>
            <person name="Collen J."/>
            <person name="Dattolo E."/>
            <person name="De Paoli E."/>
            <person name="Dittami S."/>
            <person name="Maumus F."/>
            <person name="Michel G."/>
            <person name="Kersting A."/>
            <person name="Lauritano C."/>
            <person name="Lohaus R."/>
            <person name="Toepel M."/>
            <person name="Tonon T."/>
            <person name="Vanneste K."/>
            <person name="Amirebrahimi M."/>
            <person name="Brakel J."/>
            <person name="Bostroem C."/>
            <person name="Chovatia M."/>
            <person name="Grimwood J."/>
            <person name="Jenkins J.W."/>
            <person name="Jueterbock A."/>
            <person name="Mraz A."/>
            <person name="Stam W.T."/>
            <person name="Tice H."/>
            <person name="Bornberg-Bauer E."/>
            <person name="Green P.J."/>
            <person name="Pearson G.A."/>
            <person name="Procaccini G."/>
            <person name="Duarte C.M."/>
            <person name="Schmutz J."/>
            <person name="Reusch T.B.H."/>
            <person name="Van de Peer Y."/>
        </authorList>
    </citation>
    <scope>NUCLEOTIDE SEQUENCE [LARGE SCALE GENOMIC DNA]</scope>
    <source>
        <strain evidence="4">cv. Finnish</strain>
    </source>
</reference>
<feature type="region of interest" description="Disordered" evidence="1">
    <location>
        <begin position="1"/>
        <end position="22"/>
    </location>
</feature>
<dbReference type="GO" id="GO:0047325">
    <property type="term" value="F:inositol-3,4,5,6-tetrakisphosphate 1-kinase activity"/>
    <property type="evidence" value="ECO:0007669"/>
    <property type="project" value="InterPro"/>
</dbReference>
<proteinExistence type="predicted"/>
<dbReference type="Gene3D" id="3.40.50.11370">
    <property type="match status" value="1"/>
</dbReference>
<dbReference type="GO" id="GO:0000287">
    <property type="term" value="F:magnesium ion binding"/>
    <property type="evidence" value="ECO:0007669"/>
    <property type="project" value="InterPro"/>
</dbReference>
<keyword evidence="3" id="KW-0808">Transferase</keyword>
<dbReference type="GO" id="GO:0052725">
    <property type="term" value="F:inositol-1,3,4-trisphosphate 6-kinase activity"/>
    <property type="evidence" value="ECO:0007669"/>
    <property type="project" value="InterPro"/>
</dbReference>
<dbReference type="Pfam" id="PF17927">
    <property type="entry name" value="Ins134_P3_kin_N"/>
    <property type="match status" value="1"/>
</dbReference>
<gene>
    <name evidence="3" type="ORF">ZOSMA_9G01400</name>
</gene>
<accession>A0A0K9NGZ2</accession>
<dbReference type="AlphaFoldDB" id="A0A0K9NGZ2"/>
<dbReference type="GO" id="GO:0032957">
    <property type="term" value="P:inositol trisphosphate metabolic process"/>
    <property type="evidence" value="ECO:0007669"/>
    <property type="project" value="InterPro"/>
</dbReference>
<dbReference type="EMBL" id="LFYR01002228">
    <property type="protein sequence ID" value="KMZ56036.1"/>
    <property type="molecule type" value="Genomic_DNA"/>
</dbReference>
<comment type="caution">
    <text evidence="3">The sequence shown here is derived from an EMBL/GenBank/DDBJ whole genome shotgun (WGS) entry which is preliminary data.</text>
</comment>
<protein>
    <submittedName>
        <fullName evidence="3">Inositol-tetrakisphosphate 1-kinase</fullName>
    </submittedName>
</protein>
<keyword evidence="4" id="KW-1185">Reference proteome</keyword>